<evidence type="ECO:0000313" key="3">
    <source>
        <dbReference type="EMBL" id="CDW71686.1"/>
    </source>
</evidence>
<dbReference type="SUPFAM" id="SSF47616">
    <property type="entry name" value="GST C-terminal domain-like"/>
    <property type="match status" value="1"/>
</dbReference>
<protein>
    <submittedName>
        <fullName evidence="3">Glutathione s-transferase</fullName>
    </submittedName>
</protein>
<dbReference type="PROSITE" id="PS50405">
    <property type="entry name" value="GST_CTER"/>
    <property type="match status" value="1"/>
</dbReference>
<accession>A0A077ZT95</accession>
<dbReference type="Pfam" id="PF14497">
    <property type="entry name" value="GST_C_3"/>
    <property type="match status" value="1"/>
</dbReference>
<dbReference type="SFLD" id="SFLDS00019">
    <property type="entry name" value="Glutathione_Transferase_(cytos"/>
    <property type="match status" value="1"/>
</dbReference>
<dbReference type="InterPro" id="IPR010987">
    <property type="entry name" value="Glutathione-S-Trfase_C-like"/>
</dbReference>
<gene>
    <name evidence="3" type="primary">Contig19482.g20658</name>
    <name evidence="3" type="ORF">STYLEM_634</name>
</gene>
<dbReference type="Pfam" id="PF02798">
    <property type="entry name" value="GST_N"/>
    <property type="match status" value="1"/>
</dbReference>
<dbReference type="InterPro" id="IPR036282">
    <property type="entry name" value="Glutathione-S-Trfase_C_sf"/>
</dbReference>
<name>A0A077ZT95_STYLE</name>
<dbReference type="AlphaFoldDB" id="A0A077ZT95"/>
<dbReference type="Gene3D" id="1.20.1050.10">
    <property type="match status" value="1"/>
</dbReference>
<evidence type="ECO:0000259" key="2">
    <source>
        <dbReference type="PROSITE" id="PS50405"/>
    </source>
</evidence>
<evidence type="ECO:0000313" key="4">
    <source>
        <dbReference type="Proteomes" id="UP000039865"/>
    </source>
</evidence>
<dbReference type="SUPFAM" id="SSF52833">
    <property type="entry name" value="Thioredoxin-like"/>
    <property type="match status" value="1"/>
</dbReference>
<dbReference type="OrthoDB" id="418591at2759"/>
<feature type="domain" description="GST N-terminal" evidence="1">
    <location>
        <begin position="1"/>
        <end position="80"/>
    </location>
</feature>
<dbReference type="EMBL" id="CCKQ01000604">
    <property type="protein sequence ID" value="CDW71686.1"/>
    <property type="molecule type" value="Genomic_DNA"/>
</dbReference>
<sequence>MSIKVHYFEGYGKAEAIRMLLAHAKADWESVNYDDEQFKALKESGKLEFGQVPVLEREGKLYSQSQAILRGLGIAHGYYPSDPYHAYLADSMLDYLSDFSSARVKALYYHDPEAKEKMIADFIAKNVPALFEAIQKRLEENSCPDKLVGEKLTIADFGVASISFSQFMNKQNVYYEQYQEILSKYPKVLDYFNGLGEVLKEHLETRKPSPY</sequence>
<organism evidence="3 4">
    <name type="scientific">Stylonychia lemnae</name>
    <name type="common">Ciliate</name>
    <dbReference type="NCBI Taxonomy" id="5949"/>
    <lineage>
        <taxon>Eukaryota</taxon>
        <taxon>Sar</taxon>
        <taxon>Alveolata</taxon>
        <taxon>Ciliophora</taxon>
        <taxon>Intramacronucleata</taxon>
        <taxon>Spirotrichea</taxon>
        <taxon>Stichotrichia</taxon>
        <taxon>Sporadotrichida</taxon>
        <taxon>Oxytrichidae</taxon>
        <taxon>Stylonychinae</taxon>
        <taxon>Stylonychia</taxon>
    </lineage>
</organism>
<dbReference type="Proteomes" id="UP000039865">
    <property type="component" value="Unassembled WGS sequence"/>
</dbReference>
<reference evidence="3 4" key="1">
    <citation type="submission" date="2014-06" db="EMBL/GenBank/DDBJ databases">
        <authorList>
            <person name="Swart Estienne"/>
        </authorList>
    </citation>
    <scope>NUCLEOTIDE SEQUENCE [LARGE SCALE GENOMIC DNA]</scope>
    <source>
        <strain evidence="3 4">130c</strain>
    </source>
</reference>
<dbReference type="GO" id="GO:0006749">
    <property type="term" value="P:glutathione metabolic process"/>
    <property type="evidence" value="ECO:0007669"/>
    <property type="project" value="TreeGrafter"/>
</dbReference>
<feature type="domain" description="GST C-terminal" evidence="2">
    <location>
        <begin position="82"/>
        <end position="211"/>
    </location>
</feature>
<keyword evidence="3" id="KW-0808">Transferase</keyword>
<dbReference type="InterPro" id="IPR004046">
    <property type="entry name" value="GST_C"/>
</dbReference>
<dbReference type="CDD" id="cd03039">
    <property type="entry name" value="GST_N_Sigma_like"/>
    <property type="match status" value="1"/>
</dbReference>
<dbReference type="GO" id="GO:0004364">
    <property type="term" value="F:glutathione transferase activity"/>
    <property type="evidence" value="ECO:0007669"/>
    <property type="project" value="TreeGrafter"/>
</dbReference>
<proteinExistence type="predicted"/>
<dbReference type="Gene3D" id="3.40.30.10">
    <property type="entry name" value="Glutaredoxin"/>
    <property type="match status" value="1"/>
</dbReference>
<dbReference type="InterPro" id="IPR036249">
    <property type="entry name" value="Thioredoxin-like_sf"/>
</dbReference>
<dbReference type="InterPro" id="IPR050213">
    <property type="entry name" value="GST_superfamily"/>
</dbReference>
<dbReference type="InParanoid" id="A0A077ZT95"/>
<dbReference type="InterPro" id="IPR004045">
    <property type="entry name" value="Glutathione_S-Trfase_N"/>
</dbReference>
<dbReference type="PANTHER" id="PTHR11571">
    <property type="entry name" value="GLUTATHIONE S-TRANSFERASE"/>
    <property type="match status" value="1"/>
</dbReference>
<dbReference type="InterPro" id="IPR040079">
    <property type="entry name" value="Glutathione_S-Trfase"/>
</dbReference>
<dbReference type="OMA" id="CEMIDET"/>
<keyword evidence="4" id="KW-1185">Reference proteome</keyword>
<dbReference type="PROSITE" id="PS50404">
    <property type="entry name" value="GST_NTER"/>
    <property type="match status" value="1"/>
</dbReference>
<dbReference type="PANTHER" id="PTHR11571:SF150">
    <property type="entry name" value="GLUTATHIONE S-TRANSFERASE"/>
    <property type="match status" value="1"/>
</dbReference>
<evidence type="ECO:0000259" key="1">
    <source>
        <dbReference type="PROSITE" id="PS50404"/>
    </source>
</evidence>